<protein>
    <submittedName>
        <fullName evidence="1">Uncharacterized protein</fullName>
    </submittedName>
</protein>
<organism evidence="1 2">
    <name type="scientific">Ajellomyces dermatitidis (strain ER-3 / ATCC MYA-2586)</name>
    <name type="common">Blastomyces dermatitidis</name>
    <dbReference type="NCBI Taxonomy" id="559297"/>
    <lineage>
        <taxon>Eukaryota</taxon>
        <taxon>Fungi</taxon>
        <taxon>Dikarya</taxon>
        <taxon>Ascomycota</taxon>
        <taxon>Pezizomycotina</taxon>
        <taxon>Eurotiomycetes</taxon>
        <taxon>Eurotiomycetidae</taxon>
        <taxon>Onygenales</taxon>
        <taxon>Ajellomycetaceae</taxon>
        <taxon>Blastomyces</taxon>
    </lineage>
</organism>
<dbReference type="Proteomes" id="UP000002039">
    <property type="component" value="Unassembled WGS sequence"/>
</dbReference>
<sequence length="125" mass="14623">MNLQDDICTHYHTVDLRQLSDKSFLFSQENNLDLSDLDSDLPVLSQVEEILISHMHVFIELSENEDVSDQIPFHELDKQELTVIENENYLNLDNLNISPEYSDVSDLLISQFKVEQLHYELEISQ</sequence>
<evidence type="ECO:0000313" key="1">
    <source>
        <dbReference type="EMBL" id="OAT02083.1"/>
    </source>
</evidence>
<dbReference type="EMBL" id="EQ999979">
    <property type="protein sequence ID" value="OAT02083.1"/>
    <property type="molecule type" value="Genomic_DNA"/>
</dbReference>
<gene>
    <name evidence="1" type="ORF">BDCG_17377</name>
</gene>
<keyword evidence="2" id="KW-1185">Reference proteome</keyword>
<dbReference type="RefSeq" id="XP_045281810.1">
    <property type="nucleotide sequence ID" value="XM_045426512.1"/>
</dbReference>
<dbReference type="GeneID" id="69032269"/>
<proteinExistence type="predicted"/>
<name>A0ABX2VY56_AJEDR</name>
<evidence type="ECO:0000313" key="2">
    <source>
        <dbReference type="Proteomes" id="UP000002039"/>
    </source>
</evidence>
<accession>A0ABX2VY56</accession>
<reference evidence="2" key="1">
    <citation type="journal article" date="2015" name="PLoS Genet.">
        <title>The dynamic genome and transcriptome of the human fungal pathogen Blastomyces and close relative Emmonsia.</title>
        <authorList>
            <person name="Munoz J.F."/>
            <person name="Gauthier G.M."/>
            <person name="Desjardins C.A."/>
            <person name="Gallo J.E."/>
            <person name="Holder J."/>
            <person name="Sullivan T.D."/>
            <person name="Marty A.J."/>
            <person name="Carmen J.C."/>
            <person name="Chen Z."/>
            <person name="Ding L."/>
            <person name="Gujja S."/>
            <person name="Magrini V."/>
            <person name="Misas E."/>
            <person name="Mitreva M."/>
            <person name="Priest M."/>
            <person name="Saif S."/>
            <person name="Whiston E.A."/>
            <person name="Young S."/>
            <person name="Zeng Q."/>
            <person name="Goldman W.E."/>
            <person name="Mardis E.R."/>
            <person name="Taylor J.W."/>
            <person name="McEwen J.G."/>
            <person name="Clay O.K."/>
            <person name="Klein B.S."/>
            <person name="Cuomo C.A."/>
        </authorList>
    </citation>
    <scope>NUCLEOTIDE SEQUENCE [LARGE SCALE GENOMIC DNA]</scope>
    <source>
        <strain evidence="2">ER-3 / ATCC MYA-2586</strain>
    </source>
</reference>